<dbReference type="GO" id="GO:0016757">
    <property type="term" value="F:glycosyltransferase activity"/>
    <property type="evidence" value="ECO:0007669"/>
    <property type="project" value="InterPro"/>
</dbReference>
<dbReference type="AlphaFoldDB" id="A0A366EXI2"/>
<comment type="caution">
    <text evidence="3">The sequence shown here is derived from an EMBL/GenBank/DDBJ whole genome shotgun (WGS) entry which is preliminary data.</text>
</comment>
<evidence type="ECO:0000259" key="1">
    <source>
        <dbReference type="Pfam" id="PF00534"/>
    </source>
</evidence>
<keyword evidence="4" id="KW-1185">Reference proteome</keyword>
<dbReference type="InterPro" id="IPR001296">
    <property type="entry name" value="Glyco_trans_1"/>
</dbReference>
<dbReference type="EMBL" id="QNRK01000029">
    <property type="protein sequence ID" value="RBP07112.1"/>
    <property type="molecule type" value="Genomic_DNA"/>
</dbReference>
<keyword evidence="3" id="KW-0808">Transferase</keyword>
<evidence type="ECO:0000259" key="2">
    <source>
        <dbReference type="Pfam" id="PF13439"/>
    </source>
</evidence>
<organism evidence="3 4">
    <name type="scientific">Roseiarcus fermentans</name>
    <dbReference type="NCBI Taxonomy" id="1473586"/>
    <lineage>
        <taxon>Bacteria</taxon>
        <taxon>Pseudomonadati</taxon>
        <taxon>Pseudomonadota</taxon>
        <taxon>Alphaproteobacteria</taxon>
        <taxon>Hyphomicrobiales</taxon>
        <taxon>Roseiarcaceae</taxon>
        <taxon>Roseiarcus</taxon>
    </lineage>
</organism>
<dbReference type="RefSeq" id="WP_113891483.1">
    <property type="nucleotide sequence ID" value="NZ_QNRK01000029.1"/>
</dbReference>
<dbReference type="Gene3D" id="3.40.50.2000">
    <property type="entry name" value="Glycogen Phosphorylase B"/>
    <property type="match status" value="2"/>
</dbReference>
<dbReference type="InterPro" id="IPR050194">
    <property type="entry name" value="Glycosyltransferase_grp1"/>
</dbReference>
<accession>A0A366EXI2</accession>
<dbReference type="InterPro" id="IPR028098">
    <property type="entry name" value="Glyco_trans_4-like_N"/>
</dbReference>
<evidence type="ECO:0000313" key="3">
    <source>
        <dbReference type="EMBL" id="RBP07112.1"/>
    </source>
</evidence>
<dbReference type="Proteomes" id="UP000253529">
    <property type="component" value="Unassembled WGS sequence"/>
</dbReference>
<feature type="domain" description="Glycosyl transferase family 1" evidence="1">
    <location>
        <begin position="221"/>
        <end position="369"/>
    </location>
</feature>
<dbReference type="Pfam" id="PF13439">
    <property type="entry name" value="Glyco_transf_4"/>
    <property type="match status" value="1"/>
</dbReference>
<protein>
    <submittedName>
        <fullName evidence="3">Glycosyltransferase involved in cell wall biosynthesis</fullName>
    </submittedName>
</protein>
<proteinExistence type="predicted"/>
<dbReference type="Pfam" id="PF00534">
    <property type="entry name" value="Glycos_transf_1"/>
    <property type="match status" value="1"/>
</dbReference>
<dbReference type="PANTHER" id="PTHR45947">
    <property type="entry name" value="SULFOQUINOVOSYL TRANSFERASE SQD2"/>
    <property type="match status" value="1"/>
</dbReference>
<name>A0A366EXI2_9HYPH</name>
<evidence type="ECO:0000313" key="4">
    <source>
        <dbReference type="Proteomes" id="UP000253529"/>
    </source>
</evidence>
<dbReference type="OrthoDB" id="9790710at2"/>
<dbReference type="SUPFAM" id="SSF53756">
    <property type="entry name" value="UDP-Glycosyltransferase/glycogen phosphorylase"/>
    <property type="match status" value="1"/>
</dbReference>
<dbReference type="PANTHER" id="PTHR45947:SF3">
    <property type="entry name" value="SULFOQUINOVOSYL TRANSFERASE SQD2"/>
    <property type="match status" value="1"/>
</dbReference>
<reference evidence="3 4" key="1">
    <citation type="submission" date="2018-06" db="EMBL/GenBank/DDBJ databases">
        <title>Genomic Encyclopedia of Type Strains, Phase IV (KMG-IV): sequencing the most valuable type-strain genomes for metagenomic binning, comparative biology and taxonomic classification.</title>
        <authorList>
            <person name="Goeker M."/>
        </authorList>
    </citation>
    <scope>NUCLEOTIDE SEQUENCE [LARGE SCALE GENOMIC DNA]</scope>
    <source>
        <strain evidence="3 4">DSM 24875</strain>
    </source>
</reference>
<gene>
    <name evidence="3" type="ORF">DFR50_12942</name>
</gene>
<dbReference type="CDD" id="cd03801">
    <property type="entry name" value="GT4_PimA-like"/>
    <property type="match status" value="1"/>
</dbReference>
<sequence>MTTAASGSWPLGVFPGSSAAAPRPAAASLDDGGPARILMVSARFFPLAGGVETHVYETARRLAARGLRVDLLTTDTTGALPARDHLDGVSIIRVPAWPRGSDVRFAPRIYDVIAAGRWDIVHVQGYHTFVAPIAMDAARRAGLPFVLTFHSGGHSSPLRRAVRGAQRLALRPLVNGAARLIGVSRYEADFFSRTMGVARHRFHVVPNGGELPRPAVGRTRRSGDRLIVSIGRLERYKGHHRAIEAMPHILSRLPGARLRVLGEGPYERPLRRLVARLGLADAVTIGGIPSGDRRAMADLLASADLVVLFSDYEAHPVAVMEALALGRKIVVSEAAGLAEIVAEGRARGAPPACRAEERARLMVEMMEEGPIPEAVALPTWEDCVDSLLSIYRDALGRERDATRAAGV</sequence>
<feature type="domain" description="Glycosyltransferase subfamily 4-like N-terminal" evidence="2">
    <location>
        <begin position="49"/>
        <end position="208"/>
    </location>
</feature>